<name>A0A8H5CHI6_9AGAR</name>
<evidence type="ECO:0000256" key="6">
    <source>
        <dbReference type="ARBA" id="ARBA00022878"/>
    </source>
</evidence>
<dbReference type="AlphaFoldDB" id="A0A8H5CHI6"/>
<dbReference type="InterPro" id="IPR046452">
    <property type="entry name" value="HgmA_N"/>
</dbReference>
<keyword evidence="6" id="KW-0828">Tyrosine catabolism</keyword>
<dbReference type="EMBL" id="JAACJM010000165">
    <property type="protein sequence ID" value="KAF5341394.1"/>
    <property type="molecule type" value="Genomic_DNA"/>
</dbReference>
<dbReference type="GO" id="GO:0005524">
    <property type="term" value="F:ATP binding"/>
    <property type="evidence" value="ECO:0007669"/>
    <property type="project" value="InterPro"/>
</dbReference>
<evidence type="ECO:0000313" key="15">
    <source>
        <dbReference type="EMBL" id="KAF5341394.1"/>
    </source>
</evidence>
<dbReference type="GO" id="GO:0046872">
    <property type="term" value="F:metal ion binding"/>
    <property type="evidence" value="ECO:0007669"/>
    <property type="project" value="UniProtKB-KW"/>
</dbReference>
<feature type="compositionally biased region" description="Pro residues" evidence="13">
    <location>
        <begin position="920"/>
        <end position="938"/>
    </location>
</feature>
<dbReference type="Pfam" id="PF00069">
    <property type="entry name" value="Pkinase"/>
    <property type="match status" value="1"/>
</dbReference>
<dbReference type="SUPFAM" id="SSF51182">
    <property type="entry name" value="RmlC-like cupins"/>
    <property type="match status" value="1"/>
</dbReference>
<keyword evidence="5 12" id="KW-0479">Metal-binding</keyword>
<dbReference type="InterPro" id="IPR046451">
    <property type="entry name" value="HgmA_C"/>
</dbReference>
<dbReference type="InterPro" id="IPR011051">
    <property type="entry name" value="RmlC_Cupin_sf"/>
</dbReference>
<dbReference type="UniPathway" id="UPA00139">
    <property type="reaction ID" value="UER00339"/>
</dbReference>
<dbReference type="Pfam" id="PF20510">
    <property type="entry name" value="HgmA_N"/>
    <property type="match status" value="1"/>
</dbReference>
<feature type="active site" description="Proton acceptor" evidence="11">
    <location>
        <position position="338"/>
    </location>
</feature>
<feature type="binding site" evidence="12">
    <location>
        <position position="396"/>
    </location>
    <ligand>
        <name>homogentisate</name>
        <dbReference type="ChEBI" id="CHEBI:16169"/>
    </ligand>
</feature>
<proteinExistence type="inferred from homology"/>
<dbReference type="Gene3D" id="1.10.510.10">
    <property type="entry name" value="Transferase(Phosphotransferase) domain 1"/>
    <property type="match status" value="1"/>
</dbReference>
<comment type="pathway">
    <text evidence="2">Amino-acid degradation; L-phenylalanine degradation; acetoacetate and fumarate from L-phenylalanine: step 4/6.</text>
</comment>
<evidence type="ECO:0000256" key="11">
    <source>
        <dbReference type="PIRSR" id="PIRSR605708-1"/>
    </source>
</evidence>
<comment type="caution">
    <text evidence="15">The sequence shown here is derived from an EMBL/GenBank/DDBJ whole genome shotgun (WGS) entry which is preliminary data.</text>
</comment>
<dbReference type="InterPro" id="IPR014710">
    <property type="entry name" value="RmlC-like_jellyroll"/>
</dbReference>
<accession>A0A8H5CHI6</accession>
<dbReference type="Pfam" id="PF04209">
    <property type="entry name" value="HgmA_C"/>
    <property type="match status" value="1"/>
</dbReference>
<keyword evidence="16" id="KW-1185">Reference proteome</keyword>
<dbReference type="Gene3D" id="2.60.120.10">
    <property type="entry name" value="Jelly Rolls"/>
    <property type="match status" value="1"/>
</dbReference>
<evidence type="ECO:0000256" key="5">
    <source>
        <dbReference type="ARBA" id="ARBA00022723"/>
    </source>
</evidence>
<dbReference type="OrthoDB" id="1689029at2759"/>
<dbReference type="Proteomes" id="UP000559256">
    <property type="component" value="Unassembled WGS sequence"/>
</dbReference>
<evidence type="ECO:0000256" key="13">
    <source>
        <dbReference type="SAM" id="MobiDB-lite"/>
    </source>
</evidence>
<comment type="cofactor">
    <cofactor evidence="1 12">
        <name>Fe cation</name>
        <dbReference type="ChEBI" id="CHEBI:24875"/>
    </cofactor>
</comment>
<evidence type="ECO:0000256" key="2">
    <source>
        <dbReference type="ARBA" id="ARBA00004704"/>
    </source>
</evidence>
<dbReference type="EC" id="1.13.11.5" evidence="4"/>
<dbReference type="InterPro" id="IPR005708">
    <property type="entry name" value="Homogentis_dOase"/>
</dbReference>
<dbReference type="NCBIfam" id="TIGR01015">
    <property type="entry name" value="hmgA"/>
    <property type="match status" value="1"/>
</dbReference>
<feature type="domain" description="Protein kinase" evidence="14">
    <location>
        <begin position="586"/>
        <end position="908"/>
    </location>
</feature>
<evidence type="ECO:0000256" key="7">
    <source>
        <dbReference type="ARBA" id="ARBA00022964"/>
    </source>
</evidence>
<evidence type="ECO:0000256" key="3">
    <source>
        <dbReference type="ARBA" id="ARBA00007757"/>
    </source>
</evidence>
<evidence type="ECO:0000256" key="12">
    <source>
        <dbReference type="PIRSR" id="PIRSR605708-2"/>
    </source>
</evidence>
<reference evidence="15 16" key="1">
    <citation type="journal article" date="2020" name="ISME J.">
        <title>Uncovering the hidden diversity of litter-decomposition mechanisms in mushroom-forming fungi.</title>
        <authorList>
            <person name="Floudas D."/>
            <person name="Bentzer J."/>
            <person name="Ahren D."/>
            <person name="Johansson T."/>
            <person name="Persson P."/>
            <person name="Tunlid A."/>
        </authorList>
    </citation>
    <scope>NUCLEOTIDE SEQUENCE [LARGE SCALE GENOMIC DNA]</scope>
    <source>
        <strain evidence="15 16">CBS 291.85</strain>
    </source>
</reference>
<gene>
    <name evidence="15" type="ORF">D9758_012258</name>
</gene>
<evidence type="ECO:0000256" key="8">
    <source>
        <dbReference type="ARBA" id="ARBA00023002"/>
    </source>
</evidence>
<evidence type="ECO:0000256" key="4">
    <source>
        <dbReference type="ARBA" id="ARBA00013127"/>
    </source>
</evidence>
<evidence type="ECO:0000259" key="14">
    <source>
        <dbReference type="PROSITE" id="PS50011"/>
    </source>
</evidence>
<evidence type="ECO:0000256" key="1">
    <source>
        <dbReference type="ARBA" id="ARBA00001962"/>
    </source>
</evidence>
<comment type="similarity">
    <text evidence="3">Belongs to the homogentisate dioxygenase family.</text>
</comment>
<sequence length="948" mass="105321">MYLSLTRIYPDAYISVQENRLHTSKMSKNTLGASAAGAWSTKPTEKDPFMYQVGFGNRFASEAIPGVLPDGQNMPQKNKFELYTEGMTGASFVAPRAENLNAWLYRIRPSVAHQGFTKLPDNPDLESNFLPINPKVHVSPTQLAWHPLDLPDDSKEVDFIDGLKTIAGNGDPTLHEGLAIHIYVANKSMGNRAFVNSDGDMLILPQQGRLDVQTEFGRMMIRPGELLVIQRGMKFKVKFPDGPSRGYIQEIFGSHYQLPELGPLGGHGLANPRDFETPVASFDIDQSPWEIVYKVMGELHACHQGHTPFDVVAWHGNYVPYKYALEKFVNVGSISKDHIDPSIFCVLTAKSKAHGVPLADFLIFSPRWDVASNTFRPPYYHRNSATEFMGLIYGIYGGRSDGFVPGACSYENGFTPHGVSYEEWSKATSADLQPMRVHEGTMAFMFESSMMFTITDFAMNKSGKLHEHEPKMWDDLKGRFMDHLDEANKELQAAGLPGLGAVIRASSLVATSFDDDALSVPSTTSSSSATARLKRTSLATFSSSTTVQAGDLVLDFREPIHVDAFPAARSQEDGLADSRQTSIRSFTPLKMVFDSFLSTVWLCDWHSSLPPNCSPSAMERGPGMRLQWSGKRLAAMKHLKRKYESGWDEYQENQEIKALRTISPHPNIVLLYDCFLKPEINEPYLVFEPMEGNLNQLIRSRKGRPFAGGLVASIFSQIVSGLDHIHSTGYCHHSLAPEHILVTTTGLFDYTPLSPIAPPNQAPEKDIVADIKLSHFVLARETKSHFPYSAESFTTLSFMYRAPEVLLQKRLFQTDGYVGFGICEVLGDPSNEYGMQRSGGSTGGGPWNRGLQLAQRLGYEFRKNPPSDFYGLFDGTVPSSLINCIRDLLKYDPDSRLTSGECLKHQYLVESLLKNKIPTSPSPPVDESNSPPPLPPPGTNHWQSLPAK</sequence>
<dbReference type="GO" id="GO:0005737">
    <property type="term" value="C:cytoplasm"/>
    <property type="evidence" value="ECO:0007669"/>
    <property type="project" value="TreeGrafter"/>
</dbReference>
<dbReference type="GO" id="GO:0006572">
    <property type="term" value="P:L-tyrosine catabolic process"/>
    <property type="evidence" value="ECO:0007669"/>
    <property type="project" value="UniProtKB-KW"/>
</dbReference>
<organism evidence="15 16">
    <name type="scientific">Tetrapyrgos nigripes</name>
    <dbReference type="NCBI Taxonomy" id="182062"/>
    <lineage>
        <taxon>Eukaryota</taxon>
        <taxon>Fungi</taxon>
        <taxon>Dikarya</taxon>
        <taxon>Basidiomycota</taxon>
        <taxon>Agaricomycotina</taxon>
        <taxon>Agaricomycetes</taxon>
        <taxon>Agaricomycetidae</taxon>
        <taxon>Agaricales</taxon>
        <taxon>Marasmiineae</taxon>
        <taxon>Marasmiaceae</taxon>
        <taxon>Tetrapyrgos</taxon>
    </lineage>
</organism>
<dbReference type="Gene3D" id="3.30.200.20">
    <property type="entry name" value="Phosphorylase Kinase, domain 1"/>
    <property type="match status" value="1"/>
</dbReference>
<feature type="binding site" evidence="12">
    <location>
        <position position="417"/>
    </location>
    <ligand>
        <name>Fe cation</name>
        <dbReference type="ChEBI" id="CHEBI:24875"/>
    </ligand>
</feature>
<protein>
    <recommendedName>
        <fullName evidence="4">homogentisate 1,2-dioxygenase</fullName>
        <ecNumber evidence="4">1.13.11.5</ecNumber>
    </recommendedName>
</protein>
<keyword evidence="8" id="KW-0560">Oxidoreductase</keyword>
<dbReference type="GO" id="GO:0004672">
    <property type="term" value="F:protein kinase activity"/>
    <property type="evidence" value="ECO:0007669"/>
    <property type="project" value="InterPro"/>
</dbReference>
<dbReference type="InterPro" id="IPR000719">
    <property type="entry name" value="Prot_kinase_dom"/>
</dbReference>
<keyword evidence="10" id="KW-0585">Phenylalanine catabolism</keyword>
<feature type="binding site" evidence="12">
    <location>
        <position position="417"/>
    </location>
    <ligand>
        <name>homogentisate</name>
        <dbReference type="ChEBI" id="CHEBI:16169"/>
    </ligand>
</feature>
<evidence type="ECO:0000256" key="10">
    <source>
        <dbReference type="ARBA" id="ARBA00023232"/>
    </source>
</evidence>
<keyword evidence="9 12" id="KW-0408">Iron</keyword>
<evidence type="ECO:0000313" key="16">
    <source>
        <dbReference type="Proteomes" id="UP000559256"/>
    </source>
</evidence>
<feature type="region of interest" description="Disordered" evidence="13">
    <location>
        <begin position="915"/>
        <end position="948"/>
    </location>
</feature>
<dbReference type="PANTHER" id="PTHR11056:SF4">
    <property type="entry name" value="HOMOGENTISATE 1,2-DIOXYGENASE"/>
    <property type="match status" value="1"/>
</dbReference>
<feature type="binding site" evidence="12">
    <location>
        <position position="381"/>
    </location>
    <ligand>
        <name>Fe cation</name>
        <dbReference type="ChEBI" id="CHEBI:24875"/>
    </ligand>
</feature>
<dbReference type="PROSITE" id="PS50011">
    <property type="entry name" value="PROTEIN_KINASE_DOM"/>
    <property type="match status" value="1"/>
</dbReference>
<keyword evidence="7" id="KW-0223">Dioxygenase</keyword>
<dbReference type="FunFam" id="2.60.120.10:FF:000034">
    <property type="entry name" value="Homogentisate 1,2-dioxygenase"/>
    <property type="match status" value="1"/>
</dbReference>
<feature type="binding site" evidence="12">
    <location>
        <position position="387"/>
    </location>
    <ligand>
        <name>Fe cation</name>
        <dbReference type="ChEBI" id="CHEBI:24875"/>
    </ligand>
</feature>
<dbReference type="GO" id="GO:0006559">
    <property type="term" value="P:L-phenylalanine catabolic process"/>
    <property type="evidence" value="ECO:0007669"/>
    <property type="project" value="UniProtKB-UniPathway"/>
</dbReference>
<dbReference type="PANTHER" id="PTHR11056">
    <property type="entry name" value="HOMOGENTISATE 1,2-DIOXYGENASE"/>
    <property type="match status" value="1"/>
</dbReference>
<dbReference type="GO" id="GO:0004411">
    <property type="term" value="F:homogentisate 1,2-dioxygenase activity"/>
    <property type="evidence" value="ECO:0007669"/>
    <property type="project" value="UniProtKB-EC"/>
</dbReference>
<dbReference type="InterPro" id="IPR011009">
    <property type="entry name" value="Kinase-like_dom_sf"/>
</dbReference>
<dbReference type="SUPFAM" id="SSF56112">
    <property type="entry name" value="Protein kinase-like (PK-like)"/>
    <property type="match status" value="1"/>
</dbReference>
<evidence type="ECO:0000256" key="9">
    <source>
        <dbReference type="ARBA" id="ARBA00023004"/>
    </source>
</evidence>
<dbReference type="CDD" id="cd07000">
    <property type="entry name" value="cupin_HGO_N"/>
    <property type="match status" value="1"/>
</dbReference>